<feature type="chain" id="PRO_5045936785" evidence="12">
    <location>
        <begin position="22"/>
        <end position="378"/>
    </location>
</feature>
<keyword evidence="4" id="KW-0812">Transmembrane</keyword>
<dbReference type="SUPFAM" id="SSF103088">
    <property type="entry name" value="OmpA-like"/>
    <property type="match status" value="1"/>
</dbReference>
<sequence length="378" mass="40813">MKKSFKLAALASAILSAPLMAEEPVYVTGGANLFLFDTEVHNLDSGFGPWLGLGYQIDDKWAVELDYNMADTDTRGLSSNVSTDVSLLSLNGVYRYAPVGQNSILLKAGLGKYDLDAGAAGDISETVVKAGAGYEYYIQPNLSATFMWDLLYSVDEVLIDSMPSIGLKYQFGDVKSSSKSSSSSSSSNVQPVDNQGLDSDGDGVVNSQDMCANTPAGVRVNSQGCPFDRDADGVYDYKDECPATPAGAKTDAKGCKVQLAEEVSMDLYVTFPFDSADIPNEYYDEIKKLADFLRQYPDTDVKLVGHADSTGPASYNQMLSEKRAAQVGEYLVDRLNVSKSRITTTGEGESQPIADNYTAQGRAKNRRVTSHIKAIIQK</sequence>
<reference evidence="14" key="1">
    <citation type="submission" date="2022-10" db="EMBL/GenBank/DDBJ databases">
        <title>Catenovulum adriacola sp. nov. isolated in the Harbour of Susak.</title>
        <authorList>
            <person name="Schoch T."/>
            <person name="Reich S.J."/>
            <person name="Stoeferle S."/>
            <person name="Flaiz M."/>
            <person name="Kazda M."/>
            <person name="Riedel C.U."/>
            <person name="Duerre P."/>
        </authorList>
    </citation>
    <scope>NUCLEOTIDE SEQUENCE</scope>
    <source>
        <strain evidence="14">TS8</strain>
    </source>
</reference>
<keyword evidence="3" id="KW-1134">Transmembrane beta strand</keyword>
<keyword evidence="2" id="KW-0813">Transport</keyword>
<dbReference type="Gene3D" id="2.40.160.20">
    <property type="match status" value="1"/>
</dbReference>
<evidence type="ECO:0000256" key="2">
    <source>
        <dbReference type="ARBA" id="ARBA00022448"/>
    </source>
</evidence>
<evidence type="ECO:0000259" key="13">
    <source>
        <dbReference type="PROSITE" id="PS51123"/>
    </source>
</evidence>
<evidence type="ECO:0000256" key="10">
    <source>
        <dbReference type="PROSITE-ProRule" id="PRU00473"/>
    </source>
</evidence>
<dbReference type="Proteomes" id="UP001163726">
    <property type="component" value="Chromosome"/>
</dbReference>
<keyword evidence="6" id="KW-0406">Ion transport</keyword>
<dbReference type="Gene3D" id="3.30.1330.60">
    <property type="entry name" value="OmpA-like domain"/>
    <property type="match status" value="1"/>
</dbReference>
<accession>A0ABY7AIS0</accession>
<dbReference type="CDD" id="cd07185">
    <property type="entry name" value="OmpA_C-like"/>
    <property type="match status" value="1"/>
</dbReference>
<dbReference type="InterPro" id="IPR006665">
    <property type="entry name" value="OmpA-like"/>
</dbReference>
<dbReference type="EMBL" id="CP109965">
    <property type="protein sequence ID" value="WAJ69502.1"/>
    <property type="molecule type" value="Genomic_DNA"/>
</dbReference>
<evidence type="ECO:0000256" key="6">
    <source>
        <dbReference type="ARBA" id="ARBA00023065"/>
    </source>
</evidence>
<evidence type="ECO:0000256" key="8">
    <source>
        <dbReference type="ARBA" id="ARBA00023136"/>
    </source>
</evidence>
<keyword evidence="8 10" id="KW-0472">Membrane</keyword>
<dbReference type="PANTHER" id="PTHR30329">
    <property type="entry name" value="STATOR ELEMENT OF FLAGELLAR MOTOR COMPLEX"/>
    <property type="match status" value="1"/>
</dbReference>
<dbReference type="Pfam" id="PF13505">
    <property type="entry name" value="OMP_b-brl"/>
    <property type="match status" value="1"/>
</dbReference>
<evidence type="ECO:0000256" key="11">
    <source>
        <dbReference type="SAM" id="MobiDB-lite"/>
    </source>
</evidence>
<dbReference type="InterPro" id="IPR006664">
    <property type="entry name" value="OMP_bac"/>
</dbReference>
<protein>
    <submittedName>
        <fullName evidence="14">OmpA family protein</fullName>
    </submittedName>
</protein>
<dbReference type="InterPro" id="IPR036737">
    <property type="entry name" value="OmpA-like_sf"/>
</dbReference>
<dbReference type="PRINTS" id="PR01021">
    <property type="entry name" value="OMPADOMAIN"/>
</dbReference>
<evidence type="ECO:0000256" key="1">
    <source>
        <dbReference type="ARBA" id="ARBA00004571"/>
    </source>
</evidence>
<evidence type="ECO:0000256" key="9">
    <source>
        <dbReference type="ARBA" id="ARBA00023237"/>
    </source>
</evidence>
<proteinExistence type="predicted"/>
<feature type="compositionally biased region" description="Polar residues" evidence="11">
    <location>
        <begin position="188"/>
        <end position="197"/>
    </location>
</feature>
<dbReference type="Pfam" id="PF00691">
    <property type="entry name" value="OmpA"/>
    <property type="match status" value="1"/>
</dbReference>
<dbReference type="PRINTS" id="PR01023">
    <property type="entry name" value="NAFLGMOTY"/>
</dbReference>
<evidence type="ECO:0000256" key="5">
    <source>
        <dbReference type="ARBA" id="ARBA00022729"/>
    </source>
</evidence>
<comment type="subcellular location">
    <subcellularLocation>
        <location evidence="1">Cell outer membrane</location>
        <topology evidence="1">Multi-pass membrane protein</topology>
    </subcellularLocation>
</comment>
<dbReference type="PROSITE" id="PS51123">
    <property type="entry name" value="OMPA_2"/>
    <property type="match status" value="1"/>
</dbReference>
<gene>
    <name evidence="14" type="ORF">OLW01_09995</name>
</gene>
<evidence type="ECO:0000256" key="4">
    <source>
        <dbReference type="ARBA" id="ARBA00022692"/>
    </source>
</evidence>
<dbReference type="InterPro" id="IPR006690">
    <property type="entry name" value="OMPA-like_CS"/>
</dbReference>
<dbReference type="InterPro" id="IPR028974">
    <property type="entry name" value="TSP_type-3_rpt"/>
</dbReference>
<dbReference type="PROSITE" id="PS01068">
    <property type="entry name" value="OMPA_1"/>
    <property type="match status" value="1"/>
</dbReference>
<dbReference type="SUPFAM" id="SSF103647">
    <property type="entry name" value="TSP type-3 repeat"/>
    <property type="match status" value="1"/>
</dbReference>
<feature type="signal peptide" evidence="12">
    <location>
        <begin position="1"/>
        <end position="21"/>
    </location>
</feature>
<dbReference type="InterPro" id="IPR003367">
    <property type="entry name" value="Thrombospondin_3-like_rpt"/>
</dbReference>
<keyword evidence="9" id="KW-0998">Cell outer membrane</keyword>
<dbReference type="RefSeq" id="WP_268073757.1">
    <property type="nucleotide sequence ID" value="NZ_CP109965.1"/>
</dbReference>
<keyword evidence="7" id="KW-0626">Porin</keyword>
<dbReference type="Pfam" id="PF02412">
    <property type="entry name" value="TSP_3"/>
    <property type="match status" value="2"/>
</dbReference>
<feature type="region of interest" description="Disordered" evidence="11">
    <location>
        <begin position="179"/>
        <end position="208"/>
    </location>
</feature>
<dbReference type="PANTHER" id="PTHR30329:SF21">
    <property type="entry name" value="LIPOPROTEIN YIAD-RELATED"/>
    <property type="match status" value="1"/>
</dbReference>
<evidence type="ECO:0000256" key="12">
    <source>
        <dbReference type="SAM" id="SignalP"/>
    </source>
</evidence>
<dbReference type="SUPFAM" id="SSF56925">
    <property type="entry name" value="OMPA-like"/>
    <property type="match status" value="1"/>
</dbReference>
<keyword evidence="15" id="KW-1185">Reference proteome</keyword>
<dbReference type="InterPro" id="IPR050330">
    <property type="entry name" value="Bact_OuterMem_StrucFunc"/>
</dbReference>
<evidence type="ECO:0000256" key="3">
    <source>
        <dbReference type="ARBA" id="ARBA00022452"/>
    </source>
</evidence>
<evidence type="ECO:0000313" key="15">
    <source>
        <dbReference type="Proteomes" id="UP001163726"/>
    </source>
</evidence>
<evidence type="ECO:0000313" key="14">
    <source>
        <dbReference type="EMBL" id="WAJ69502.1"/>
    </source>
</evidence>
<organism evidence="14 15">
    <name type="scientific">Catenovulum adriaticum</name>
    <dbReference type="NCBI Taxonomy" id="2984846"/>
    <lineage>
        <taxon>Bacteria</taxon>
        <taxon>Pseudomonadati</taxon>
        <taxon>Pseudomonadota</taxon>
        <taxon>Gammaproteobacteria</taxon>
        <taxon>Alteromonadales</taxon>
        <taxon>Alteromonadaceae</taxon>
        <taxon>Catenovulum</taxon>
    </lineage>
</organism>
<feature type="domain" description="OmpA-like" evidence="13">
    <location>
        <begin position="258"/>
        <end position="376"/>
    </location>
</feature>
<name>A0ABY7AIS0_9ALTE</name>
<dbReference type="InterPro" id="IPR027385">
    <property type="entry name" value="Beta-barrel_OMP"/>
</dbReference>
<dbReference type="InterPro" id="IPR011250">
    <property type="entry name" value="OMP/PagP_B-barrel"/>
</dbReference>
<keyword evidence="5 12" id="KW-0732">Signal</keyword>
<evidence type="ECO:0000256" key="7">
    <source>
        <dbReference type="ARBA" id="ARBA00023114"/>
    </source>
</evidence>